<dbReference type="Proteomes" id="UP001432322">
    <property type="component" value="Unassembled WGS sequence"/>
</dbReference>
<accession>A0AAV5W5A8</accession>
<comment type="caution">
    <text evidence="1">The sequence shown here is derived from an EMBL/GenBank/DDBJ whole genome shotgun (WGS) entry which is preliminary data.</text>
</comment>
<reference evidence="1" key="1">
    <citation type="submission" date="2023-10" db="EMBL/GenBank/DDBJ databases">
        <title>Genome assembly of Pristionchus species.</title>
        <authorList>
            <person name="Yoshida K."/>
            <person name="Sommer R.J."/>
        </authorList>
    </citation>
    <scope>NUCLEOTIDE SEQUENCE</scope>
    <source>
        <strain evidence="1">RS5133</strain>
    </source>
</reference>
<name>A0AAV5W5A8_9BILA</name>
<keyword evidence="2" id="KW-1185">Reference proteome</keyword>
<evidence type="ECO:0000313" key="2">
    <source>
        <dbReference type="Proteomes" id="UP001432322"/>
    </source>
</evidence>
<proteinExistence type="predicted"/>
<organism evidence="1 2">
    <name type="scientific">Pristionchus fissidentatus</name>
    <dbReference type="NCBI Taxonomy" id="1538716"/>
    <lineage>
        <taxon>Eukaryota</taxon>
        <taxon>Metazoa</taxon>
        <taxon>Ecdysozoa</taxon>
        <taxon>Nematoda</taxon>
        <taxon>Chromadorea</taxon>
        <taxon>Rhabditida</taxon>
        <taxon>Rhabditina</taxon>
        <taxon>Diplogasteromorpha</taxon>
        <taxon>Diplogasteroidea</taxon>
        <taxon>Neodiplogasteridae</taxon>
        <taxon>Pristionchus</taxon>
    </lineage>
</organism>
<gene>
    <name evidence="1" type="ORF">PFISCL1PPCAC_16930</name>
</gene>
<feature type="non-terminal residue" evidence="1">
    <location>
        <position position="1"/>
    </location>
</feature>
<evidence type="ECO:0000313" key="1">
    <source>
        <dbReference type="EMBL" id="GMT25633.1"/>
    </source>
</evidence>
<dbReference type="AlphaFoldDB" id="A0AAV5W5A8"/>
<dbReference type="EMBL" id="BTSY01000004">
    <property type="protein sequence ID" value="GMT25633.1"/>
    <property type="molecule type" value="Genomic_DNA"/>
</dbReference>
<sequence length="65" mass="7366">RQCSSSLRVRVQLGDDNGSDVHRIAERSGLRLASLTDRGVHHEDDVVRVHSVGDLEHLLEERRLL</sequence>
<protein>
    <submittedName>
        <fullName evidence="1">Uncharacterized protein</fullName>
    </submittedName>
</protein>
<feature type="non-terminal residue" evidence="1">
    <location>
        <position position="65"/>
    </location>
</feature>